<dbReference type="PANTHER" id="PTHR43739">
    <property type="entry name" value="XYLOGLUCANASE (EUROFUNG)"/>
    <property type="match status" value="1"/>
</dbReference>
<evidence type="ECO:0000256" key="3">
    <source>
        <dbReference type="ARBA" id="ARBA00022801"/>
    </source>
</evidence>
<evidence type="ECO:0000313" key="13">
    <source>
        <dbReference type="Proteomes" id="UP000005435"/>
    </source>
</evidence>
<dbReference type="KEGG" id="ccl:Clocl_0906"/>
<keyword evidence="3" id="KW-0378">Hydrolase</keyword>
<dbReference type="InterPro" id="IPR031778">
    <property type="entry name" value="Sortilin_N"/>
</dbReference>
<accession>G8LWF8</accession>
<feature type="signal peptide" evidence="10">
    <location>
        <begin position="1"/>
        <end position="21"/>
    </location>
</feature>
<keyword evidence="4" id="KW-0136">Cellulose degradation</keyword>
<evidence type="ECO:0000256" key="2">
    <source>
        <dbReference type="ARBA" id="ARBA00022737"/>
    </source>
</evidence>
<dbReference type="HOGENOM" id="CLU_004180_1_0_9"/>
<evidence type="ECO:0000256" key="4">
    <source>
        <dbReference type="ARBA" id="ARBA00023001"/>
    </source>
</evidence>
<dbReference type="Pfam" id="PF00404">
    <property type="entry name" value="Dockerin_1"/>
    <property type="match status" value="1"/>
</dbReference>
<dbReference type="CDD" id="cd15482">
    <property type="entry name" value="Sialidase_non-viral"/>
    <property type="match status" value="1"/>
</dbReference>
<dbReference type="SUPFAM" id="SSF110296">
    <property type="entry name" value="Oligoxyloglucan reducing end-specific cellobiohydrolase"/>
    <property type="match status" value="2"/>
</dbReference>
<dbReference type="InterPro" id="IPR036439">
    <property type="entry name" value="Dockerin_dom_sf"/>
</dbReference>
<gene>
    <name evidence="12" type="ordered locus">Clocl_0906</name>
</gene>
<comment type="similarity">
    <text evidence="8">Belongs to the glycosyl hydrolase 74 family.</text>
</comment>
<evidence type="ECO:0000259" key="11">
    <source>
        <dbReference type="PROSITE" id="PS51766"/>
    </source>
</evidence>
<evidence type="ECO:0000256" key="7">
    <source>
        <dbReference type="ARBA" id="ARBA00023326"/>
    </source>
</evidence>
<evidence type="ECO:0000256" key="10">
    <source>
        <dbReference type="SAM" id="SignalP"/>
    </source>
</evidence>
<keyword evidence="1 10" id="KW-0732">Signal</keyword>
<feature type="chain" id="PRO_5039023802" evidence="10">
    <location>
        <begin position="22"/>
        <end position="893"/>
    </location>
</feature>
<keyword evidence="5" id="KW-0119">Carbohydrate metabolism</keyword>
<keyword evidence="13" id="KW-1185">Reference proteome</keyword>
<evidence type="ECO:0000256" key="9">
    <source>
        <dbReference type="SAM" id="MobiDB-lite"/>
    </source>
</evidence>
<dbReference type="PROSITE" id="PS00448">
    <property type="entry name" value="CLOS_CELLULOSOME_RPT"/>
    <property type="match status" value="1"/>
</dbReference>
<reference evidence="12 13" key="2">
    <citation type="journal article" date="2012" name="Stand. Genomic Sci.">
        <title>Complete Genome Sequence of Clostridium clariflavum DSM 19732.</title>
        <authorList>
            <person name="Izquierdo J.A."/>
            <person name="Goodwin L."/>
            <person name="Davenport K.W."/>
            <person name="Teshima H."/>
            <person name="Bruce D."/>
            <person name="Detter C."/>
            <person name="Tapia R."/>
            <person name="Han S."/>
            <person name="Land M."/>
            <person name="Hauser L."/>
            <person name="Jeffries C.D."/>
            <person name="Han J."/>
            <person name="Pitluck S."/>
            <person name="Nolan M."/>
            <person name="Chen A."/>
            <person name="Huntemann M."/>
            <person name="Mavromatis K."/>
            <person name="Mikhailova N."/>
            <person name="Liolios K."/>
            <person name="Woyke T."/>
            <person name="Lynd L.R."/>
        </authorList>
    </citation>
    <scope>NUCLEOTIDE SEQUENCE [LARGE SCALE GENOMIC DNA]</scope>
    <source>
        <strain evidence="13">DSM 19732 / NBRC 101661 / EBR45</strain>
    </source>
</reference>
<dbReference type="EMBL" id="CP003065">
    <property type="protein sequence ID" value="AEV67584.1"/>
    <property type="molecule type" value="Genomic_DNA"/>
</dbReference>
<evidence type="ECO:0000256" key="6">
    <source>
        <dbReference type="ARBA" id="ARBA00023295"/>
    </source>
</evidence>
<dbReference type="InterPro" id="IPR015943">
    <property type="entry name" value="WD40/YVTN_repeat-like_dom_sf"/>
</dbReference>
<dbReference type="STRING" id="720554.Clocl_0906"/>
<evidence type="ECO:0000313" key="12">
    <source>
        <dbReference type="EMBL" id="AEV67584.1"/>
    </source>
</evidence>
<dbReference type="GO" id="GO:0010411">
    <property type="term" value="P:xyloglucan metabolic process"/>
    <property type="evidence" value="ECO:0007669"/>
    <property type="project" value="TreeGrafter"/>
</dbReference>
<feature type="region of interest" description="Disordered" evidence="9">
    <location>
        <begin position="800"/>
        <end position="833"/>
    </location>
</feature>
<feature type="domain" description="Dockerin" evidence="11">
    <location>
        <begin position="827"/>
        <end position="893"/>
    </location>
</feature>
<keyword evidence="7" id="KW-0624">Polysaccharide degradation</keyword>
<dbReference type="Pfam" id="PF15902">
    <property type="entry name" value="Sortilin-Vps10"/>
    <property type="match status" value="1"/>
</dbReference>
<dbReference type="InterPro" id="IPR052025">
    <property type="entry name" value="Xyloglucanase_GH74"/>
</dbReference>
<keyword evidence="2" id="KW-0677">Repeat</keyword>
<dbReference type="AlphaFoldDB" id="G8LWF8"/>
<dbReference type="RefSeq" id="WP_014254204.1">
    <property type="nucleotide sequence ID" value="NC_016627.1"/>
</dbReference>
<keyword evidence="6" id="KW-0326">Glycosidase</keyword>
<dbReference type="eggNOG" id="COG4447">
    <property type="taxonomic scope" value="Bacteria"/>
</dbReference>
<dbReference type="Gene3D" id="2.130.10.10">
    <property type="entry name" value="YVTN repeat-like/Quinoprotein amine dehydrogenase"/>
    <property type="match status" value="2"/>
</dbReference>
<dbReference type="FunFam" id="2.130.10.10:FF:000534">
    <property type="entry name" value="Xyloglucanase Xgh74A"/>
    <property type="match status" value="1"/>
</dbReference>
<dbReference type="PANTHER" id="PTHR43739:SF2">
    <property type="entry name" value="OLIGOXYLOGLUCAN-REDUCING END-SPECIFIC XYLOGLUCANASE-RELATED"/>
    <property type="match status" value="1"/>
</dbReference>
<reference evidence="13" key="1">
    <citation type="submission" date="2011-12" db="EMBL/GenBank/DDBJ databases">
        <title>Complete sequence of Clostridium clariflavum DSM 19732.</title>
        <authorList>
            <consortium name="US DOE Joint Genome Institute"/>
            <person name="Lucas S."/>
            <person name="Han J."/>
            <person name="Lapidus A."/>
            <person name="Cheng J.-F."/>
            <person name="Goodwin L."/>
            <person name="Pitluck S."/>
            <person name="Peters L."/>
            <person name="Teshima H."/>
            <person name="Detter J.C."/>
            <person name="Han C."/>
            <person name="Tapia R."/>
            <person name="Land M."/>
            <person name="Hauser L."/>
            <person name="Kyrpides N."/>
            <person name="Ivanova N."/>
            <person name="Pagani I."/>
            <person name="Kitzmiller T."/>
            <person name="Lynd L."/>
            <person name="Izquierdo J."/>
            <person name="Woyke T."/>
        </authorList>
    </citation>
    <scope>NUCLEOTIDE SEQUENCE [LARGE SCALE GENOMIC DNA]</scope>
    <source>
        <strain evidence="13">DSM 19732 / NBRC 101661 / EBR45</strain>
    </source>
</reference>
<dbReference type="SUPFAM" id="SSF63446">
    <property type="entry name" value="Type I dockerin domain"/>
    <property type="match status" value="1"/>
</dbReference>
<dbReference type="GO" id="GO:0004553">
    <property type="term" value="F:hydrolase activity, hydrolyzing O-glycosyl compounds"/>
    <property type="evidence" value="ECO:0007669"/>
    <property type="project" value="InterPro"/>
</dbReference>
<dbReference type="OrthoDB" id="9757947at2"/>
<dbReference type="Proteomes" id="UP000005435">
    <property type="component" value="Chromosome"/>
</dbReference>
<sequence length="893" mass="97745" precursor="true">MNIKKIKNIKILFLIAAFACASLLTPSQSVNSAASVPYKWDNVKIGGGGGFVTGIIYNPTEEGLVYARTDMGGAYIRNKKTLEWEPLTDWVAPDEWNLLGCESLATDPVEPNRVYIAAGTYTNSWTSMNGYILRSEDYGKTWERTELPFKFGGNMPGRSIGERLAIDPNSNNILYFAARSGNGLWRSTDYGKTWEKVESFPNVGNYVEDPNFEYTADNLGLCFVVFDSDKGTKGTPTKDIYVGVADKKNPLYVSHDAGKTWKPVEGQPTESTFKRHNADALTIGIPHHAVISKKGILYITYGDRGGPYQCQDGAVYKYDTNTGEWTDITPPSGYDWDGSPKYENYYGFGGLSVDAQNPDTIVVSTLESWWPDDNIFRSTDGGKTWDAIWEHGSWPSRNLKYTMDISKAPWLSWDKPINAASGGLITGMEIMDSPSPKLGWMIGDIEINPFNSDEMMYVTGATIYGTKNLTDWDKGKYVNIEVMATGIEQTAVLSLICPPVDGVELISGVGDICGFVHKDLKKGPELMMNNPVFTNTTGLDYAELNPNIIVRVGTRDKERYEMIKKTVAMSKDGGKTWSEVQPNVSYTFPAASEDDIAQGGTVAVAADGSTFVWSTSTSQGVLCYVNGGWKAVDTLPAGADVCSDRVNPKVFYAYAKNTFYVSEDGGLTFKPVQKGLESPTSKIKAVPGKEGHVWIPGPSTGLSYTTDGGKTINKVKGITRCDVIGFGKAKDGEDYLAIYICGETDGLYAVYRSDDMAKSWVRINDDQHQYGSINYSITGDLRVYGRVFVATNGRGIVYGEPTSGTVTTPTPSTPTKTPAPTPTPTPKPSMKGDITLDGEINSIDYATLKMHLLGITTLTPEQLANADINDDNDVNSIDYALLKSYLLGIIKEF</sequence>
<dbReference type="InterPro" id="IPR016134">
    <property type="entry name" value="Dockerin_dom"/>
</dbReference>
<dbReference type="InterPro" id="IPR002105">
    <property type="entry name" value="Dockerin_1_rpt"/>
</dbReference>
<dbReference type="PROSITE" id="PS51766">
    <property type="entry name" value="DOCKERIN"/>
    <property type="match status" value="1"/>
</dbReference>
<proteinExistence type="inferred from homology"/>
<dbReference type="GO" id="GO:0030245">
    <property type="term" value="P:cellulose catabolic process"/>
    <property type="evidence" value="ECO:0007669"/>
    <property type="project" value="UniProtKB-KW"/>
</dbReference>
<dbReference type="CDD" id="cd14256">
    <property type="entry name" value="Dockerin_I"/>
    <property type="match status" value="1"/>
</dbReference>
<dbReference type="Gene3D" id="1.10.1330.10">
    <property type="entry name" value="Dockerin domain"/>
    <property type="match status" value="1"/>
</dbReference>
<evidence type="ECO:0000256" key="1">
    <source>
        <dbReference type="ARBA" id="ARBA00022729"/>
    </source>
</evidence>
<organism evidence="12 13">
    <name type="scientific">Acetivibrio clariflavus (strain DSM 19732 / NBRC 101661 / EBR45)</name>
    <name type="common">Clostridium clariflavum</name>
    <dbReference type="NCBI Taxonomy" id="720554"/>
    <lineage>
        <taxon>Bacteria</taxon>
        <taxon>Bacillati</taxon>
        <taxon>Bacillota</taxon>
        <taxon>Clostridia</taxon>
        <taxon>Eubacteriales</taxon>
        <taxon>Oscillospiraceae</taxon>
        <taxon>Acetivibrio</taxon>
    </lineage>
</organism>
<evidence type="ECO:0000256" key="8">
    <source>
        <dbReference type="ARBA" id="ARBA00037986"/>
    </source>
</evidence>
<evidence type="ECO:0000256" key="5">
    <source>
        <dbReference type="ARBA" id="ARBA00023277"/>
    </source>
</evidence>
<protein>
    <submittedName>
        <fullName evidence="12">BNR/Asp-box repeat protein</fullName>
    </submittedName>
</protein>
<feature type="compositionally biased region" description="Low complexity" evidence="9">
    <location>
        <begin position="801"/>
        <end position="816"/>
    </location>
</feature>
<name>G8LWF8_ACECE</name>
<feature type="compositionally biased region" description="Pro residues" evidence="9">
    <location>
        <begin position="817"/>
        <end position="827"/>
    </location>
</feature>